<dbReference type="Proteomes" id="UP000887563">
    <property type="component" value="Unplaced"/>
</dbReference>
<dbReference type="Pfam" id="PF03079">
    <property type="entry name" value="ARD"/>
    <property type="match status" value="1"/>
</dbReference>
<dbReference type="InterPro" id="IPR014710">
    <property type="entry name" value="RmlC-like_jellyroll"/>
</dbReference>
<dbReference type="PANTHER" id="PTHR23418:SF10">
    <property type="entry name" value="INACTIVE ACIREDUCTONE DIOXYGENASE 1-RELATED"/>
    <property type="match status" value="1"/>
</dbReference>
<reference evidence="2" key="1">
    <citation type="submission" date="2022-11" db="UniProtKB">
        <authorList>
            <consortium name="WormBaseParasite"/>
        </authorList>
    </citation>
    <scope>IDENTIFICATION</scope>
</reference>
<dbReference type="PANTHER" id="PTHR23418">
    <property type="entry name" value="ACIREDUCTONE DIOXYGENASE"/>
    <property type="match status" value="1"/>
</dbReference>
<keyword evidence="1" id="KW-1185">Reference proteome</keyword>
<dbReference type="WBParaSite" id="Minc3s09579g43349">
    <property type="protein sequence ID" value="Minc3s09579g43349"/>
    <property type="gene ID" value="Minc3s09579g43349"/>
</dbReference>
<dbReference type="Gene3D" id="2.60.120.10">
    <property type="entry name" value="Jelly Rolls"/>
    <property type="match status" value="1"/>
</dbReference>
<evidence type="ECO:0000313" key="2">
    <source>
        <dbReference type="WBParaSite" id="Minc3s09579g43349"/>
    </source>
</evidence>
<accession>A0A914NTI8</accession>
<dbReference type="GO" id="GO:0010309">
    <property type="term" value="F:acireductone dioxygenase [iron(II)-requiring] activity"/>
    <property type="evidence" value="ECO:0007669"/>
    <property type="project" value="InterPro"/>
</dbReference>
<dbReference type="InterPro" id="IPR004313">
    <property type="entry name" value="ARD"/>
</dbReference>
<organism evidence="1 2">
    <name type="scientific">Meloidogyne incognita</name>
    <name type="common">Southern root-knot nematode worm</name>
    <name type="synonym">Oxyuris incognita</name>
    <dbReference type="NCBI Taxonomy" id="6306"/>
    <lineage>
        <taxon>Eukaryota</taxon>
        <taxon>Metazoa</taxon>
        <taxon>Ecdysozoa</taxon>
        <taxon>Nematoda</taxon>
        <taxon>Chromadorea</taxon>
        <taxon>Rhabditida</taxon>
        <taxon>Tylenchina</taxon>
        <taxon>Tylenchomorpha</taxon>
        <taxon>Tylenchoidea</taxon>
        <taxon>Meloidogynidae</taxon>
        <taxon>Meloidogyninae</taxon>
        <taxon>Meloidogyne</taxon>
        <taxon>Meloidogyne incognita group</taxon>
    </lineage>
</organism>
<dbReference type="GO" id="GO:0006555">
    <property type="term" value="P:methionine metabolic process"/>
    <property type="evidence" value="ECO:0007669"/>
    <property type="project" value="TreeGrafter"/>
</dbReference>
<protein>
    <submittedName>
        <fullName evidence="2">Uncharacterized protein</fullName>
    </submittedName>
</protein>
<name>A0A914NTI8_MELIC</name>
<evidence type="ECO:0000313" key="1">
    <source>
        <dbReference type="Proteomes" id="UP000887563"/>
    </source>
</evidence>
<dbReference type="AlphaFoldDB" id="A0A914NTI8"/>
<dbReference type="InterPro" id="IPR011051">
    <property type="entry name" value="RmlC_Cupin_sf"/>
</dbReference>
<dbReference type="SUPFAM" id="SSF51182">
    <property type="entry name" value="RmlC-like cupins"/>
    <property type="match status" value="1"/>
</dbReference>
<proteinExistence type="predicted"/>
<sequence>MESFPCGDLRLPHHIFPPKFIQQTQLTELAGVHLYKVDMDDTMAMKKRLTRVREQWNLSEMTEPTESDDCVCLVLEGEMYYDIEFDDEKWLRIHLQRGDLIIVPKGIFYRSTVTPTNFVKIQRFNKLRQTSNG</sequence>